<feature type="region of interest" description="Disordered" evidence="2">
    <location>
        <begin position="1"/>
        <end position="23"/>
    </location>
</feature>
<dbReference type="Gene3D" id="1.10.287.1060">
    <property type="entry name" value="ESAT-6-like"/>
    <property type="match status" value="1"/>
</dbReference>
<comment type="caution">
    <text evidence="6">The sequence shown here is derived from an EMBL/GenBank/DDBJ whole genome shotgun (WGS) entry which is preliminary data.</text>
</comment>
<evidence type="ECO:0000313" key="8">
    <source>
        <dbReference type="Proteomes" id="UP000268652"/>
    </source>
</evidence>
<organism evidence="6 9">
    <name type="scientific">Streptomyces radicis</name>
    <dbReference type="NCBI Taxonomy" id="1750517"/>
    <lineage>
        <taxon>Bacteria</taxon>
        <taxon>Bacillati</taxon>
        <taxon>Actinomycetota</taxon>
        <taxon>Actinomycetes</taxon>
        <taxon>Kitasatosporales</taxon>
        <taxon>Streptomycetaceae</taxon>
        <taxon>Streptomyces</taxon>
    </lineage>
</organism>
<dbReference type="Pfam" id="PF05593">
    <property type="entry name" value="RHS_repeat"/>
    <property type="match status" value="8"/>
</dbReference>
<feature type="coiled-coil region" evidence="1">
    <location>
        <begin position="178"/>
        <end position="208"/>
    </location>
</feature>
<evidence type="ECO:0000256" key="3">
    <source>
        <dbReference type="SAM" id="Phobius"/>
    </source>
</evidence>
<evidence type="ECO:0000313" key="9">
    <source>
        <dbReference type="Proteomes" id="UP000275024"/>
    </source>
</evidence>
<dbReference type="InterPro" id="IPR045351">
    <property type="entry name" value="DUF6531"/>
</dbReference>
<dbReference type="Proteomes" id="UP000275024">
    <property type="component" value="Unassembled WGS sequence"/>
</dbReference>
<proteinExistence type="predicted"/>
<evidence type="ECO:0000313" key="7">
    <source>
        <dbReference type="EMBL" id="RKN14821.1"/>
    </source>
</evidence>
<keyword evidence="3" id="KW-0812">Transmembrane</keyword>
<dbReference type="RefSeq" id="WP_120700111.1">
    <property type="nucleotide sequence ID" value="NZ_RBDX01000037.1"/>
</dbReference>
<keyword evidence="3" id="KW-0472">Membrane</keyword>
<dbReference type="InterPro" id="IPR006530">
    <property type="entry name" value="YD"/>
</dbReference>
<keyword evidence="8" id="KW-1185">Reference proteome</keyword>
<dbReference type="Proteomes" id="UP000268652">
    <property type="component" value="Unassembled WGS sequence"/>
</dbReference>
<feature type="compositionally biased region" description="Basic and acidic residues" evidence="2">
    <location>
        <begin position="155"/>
        <end position="164"/>
    </location>
</feature>
<feature type="transmembrane region" description="Helical" evidence="3">
    <location>
        <begin position="244"/>
        <end position="272"/>
    </location>
</feature>
<dbReference type="InterPro" id="IPR029013">
    <property type="entry name" value="HP0062-like_sf"/>
</dbReference>
<evidence type="ECO:0000313" key="6">
    <source>
        <dbReference type="EMBL" id="RKN04314.1"/>
    </source>
</evidence>
<accession>A0A3A9W4Y6</accession>
<evidence type="ECO:0000256" key="2">
    <source>
        <dbReference type="SAM" id="MobiDB-lite"/>
    </source>
</evidence>
<dbReference type="EMBL" id="RBDX01000037">
    <property type="protein sequence ID" value="RKN04314.1"/>
    <property type="molecule type" value="Genomic_DNA"/>
</dbReference>
<keyword evidence="1" id="KW-0175">Coiled coil</keyword>
<dbReference type="PANTHER" id="PTHR32305:SF15">
    <property type="entry name" value="PROTEIN RHSA-RELATED"/>
    <property type="match status" value="1"/>
</dbReference>
<reference evidence="8 9" key="1">
    <citation type="submission" date="2018-09" db="EMBL/GenBank/DDBJ databases">
        <title>Streptomyces sp. nov. DS1-2, an endophytic actinomycete isolated from roots of Dendrobium scabrilingue.</title>
        <authorList>
            <person name="Kuncharoen N."/>
            <person name="Kudo T."/>
            <person name="Ohkuma M."/>
            <person name="Yuki M."/>
            <person name="Tanasupawat S."/>
        </authorList>
    </citation>
    <scope>NUCLEOTIDE SEQUENCE [LARGE SCALE GENOMIC DNA]</scope>
    <source>
        <strain evidence="6 9">AZ1-7</strain>
        <strain evidence="7 8">DS1-2</strain>
    </source>
</reference>
<feature type="domain" description="DUF6531" evidence="4">
    <location>
        <begin position="349"/>
        <end position="421"/>
    </location>
</feature>
<feature type="region of interest" description="Disordered" evidence="2">
    <location>
        <begin position="127"/>
        <end position="164"/>
    </location>
</feature>
<dbReference type="InterPro" id="IPR022385">
    <property type="entry name" value="Rhs_assc_core"/>
</dbReference>
<feature type="compositionally biased region" description="Basic and acidic residues" evidence="2">
    <location>
        <begin position="131"/>
        <end position="144"/>
    </location>
</feature>
<dbReference type="NCBIfam" id="TIGR03696">
    <property type="entry name" value="Rhs_assc_core"/>
    <property type="match status" value="1"/>
</dbReference>
<name>A0A3A9W4Y6_9ACTN</name>
<gene>
    <name evidence="7" type="ORF">D7318_28445</name>
    <name evidence="6" type="ORF">D7319_28690</name>
</gene>
<evidence type="ECO:0000259" key="4">
    <source>
        <dbReference type="Pfam" id="PF20148"/>
    </source>
</evidence>
<dbReference type="Pfam" id="PF20148">
    <property type="entry name" value="DUF6531"/>
    <property type="match status" value="1"/>
</dbReference>
<dbReference type="SUPFAM" id="SSF158414">
    <property type="entry name" value="HP0062-like"/>
    <property type="match status" value="1"/>
</dbReference>
<evidence type="ECO:0000259" key="5">
    <source>
        <dbReference type="Pfam" id="PF21725"/>
    </source>
</evidence>
<dbReference type="InterPro" id="IPR050708">
    <property type="entry name" value="T6SS_VgrG/RHS"/>
</dbReference>
<dbReference type="Pfam" id="PF14440">
    <property type="entry name" value="XOO_2897-deam"/>
    <property type="match status" value="1"/>
</dbReference>
<sequence>MARASDWSPVDMDSDPTPGDPEEVRTLAEDLQEFADDVGEALSQIRGMASDRAVQDWSGLSADAFRGEFDGVPENLTKLQTSYDMAADALARYWPELQRAQAQADRALDRAIAAQADLRAAQTELGGAEDWVGRAGEEAERLQEEGEDPEPPSESEIRSAVRDHDAAEAAASAAQGRVDAAQADLSAARELARQAKEMREEAARICARDIEAASDAGIQNRSWWEDAIDWVVDNWDTIVDIAKLVVAVLGVVVMIIGGPLAWVVLAAALIVLADTLIKYARGEASLFDVAMAALDCIPGMKGLTTLGALAAGVRGLARTGLRGIRQGALGLGRRTRGDAVPMNGRNACGDPVDMATGELLMSATDVQLPGVLPLIIERHHISSHRHGRCFGRSWASTLDQRLELDEHGVRFHTADGMTLLYPRPDPDEPVFPVEGPRWGLTWDGRPGSPLTVRQRETGHTLRFAPVPGRPGAELPLASVTDRNGNTIRFAYDPATGAPTEVSHSGGYRVGVATERGRVTELRLLNDPDRPVLRRYDYHNGLLSEIHNSSGLPLTFTYDDHARITRWEDRNGYWYAYEYDEDGRCVHTTGSERALEYHYAYDAADHRTTVTDSLGHATVHQFNDSFQLTAETDPLGNTTAWEWDRYDRATGVTDPVGTTTRFRYDGYGDLLAIEGPAGTELFVERDAAGQPVRTTLADGSVWAQVHDDRGNRVAITDPAGNVVRLSHHPTGATAETTDQLGHSTRRLCDAAGLPVAVTDGLGRTTRFDRDAFGRVVRRTDPLGATTTTEWTVDGQPARVTNALGGQRTWARDAEGNVLELTDENGGVARSTYGVFDLETSKSWPDGRRYTFERDSELRLTAVRNSRDETWDFGYDEAGRLVAESDFDGRVTRYARDAAGRVTSRVNAAGQSVRYTRDFAGRVVRKETSEGAVTTFEYDEAGRVVAARSPGVELVRTFDVLGNLLTETVNGRTLSLTHDPLGRPLSRTTPAGHVTRWERDEAGRAVALNAAGRTVTFHRDPAGRLIGQDVFGILDTAQSWDAAARLTEQTVTAARAAQAGPGAPASSGGGPMVRRTFAYRADHYPVSVSEPSGETRYRLDPVGRVLDVEAPDGRESYRYNDVGDQLSARWGESASSDGGAAVEGTAVGDREYRGGLLTRAGGVRYWYDDAGRVIKQQRTRLSRKPDVWRYVWDAEDRLARVVTPDGTLWRYLYDPFGRRVAKQRLDDGGEVVEETTFTWDETQLVEQRSGTPSASDGAATTTWEYDGLRPVAQIERLGPDADQDAFDRRFYAIVTDLASAPTHLVDEDGSVAWHARASLWGVPTQLQGDARRMPLRFPGQYADAETGWHYNLHRYYDPFAGRYTSPDPLGLGPSPHVFGYPHNPLTWSDALGLAAHPVGEIRYNSTDLSQRAFQERRNAGYWDADHNVAVARVQGLDELIVGFSGAGRHSEGHILQQLEQRGIDPQRVIDLYTERQPCANCQNLIDSSMGQVNVSWSVPYYNSPPLSADDALLMNQASADLLSDMIRRADGR</sequence>
<feature type="domain" description="Putative T7SS secretion signal" evidence="5">
    <location>
        <begin position="19"/>
        <end position="215"/>
    </location>
</feature>
<protein>
    <recommendedName>
        <fullName evidence="10">Type IV secretion protein Rhs</fullName>
    </recommendedName>
</protein>
<evidence type="ECO:0008006" key="10">
    <source>
        <dbReference type="Google" id="ProtNLM"/>
    </source>
</evidence>
<keyword evidence="3" id="KW-1133">Transmembrane helix</keyword>
<dbReference type="PANTHER" id="PTHR32305">
    <property type="match status" value="1"/>
</dbReference>
<dbReference type="InterPro" id="IPR032722">
    <property type="entry name" value="Deaminase_XOO_2897"/>
</dbReference>
<dbReference type="NCBIfam" id="TIGR01643">
    <property type="entry name" value="YD_repeat_2x"/>
    <property type="match status" value="9"/>
</dbReference>
<dbReference type="InterPro" id="IPR049082">
    <property type="entry name" value="T7SS_signal"/>
</dbReference>
<dbReference type="Pfam" id="PF21725">
    <property type="entry name" value="T7SS_signal"/>
    <property type="match status" value="1"/>
</dbReference>
<dbReference type="InterPro" id="IPR031325">
    <property type="entry name" value="RHS_repeat"/>
</dbReference>
<dbReference type="OrthoDB" id="4981820at2"/>
<dbReference type="EMBL" id="RBDY01000036">
    <property type="protein sequence ID" value="RKN14821.1"/>
    <property type="molecule type" value="Genomic_DNA"/>
</dbReference>
<dbReference type="Gene3D" id="2.180.10.10">
    <property type="entry name" value="RHS repeat-associated core"/>
    <property type="match status" value="3"/>
</dbReference>
<feature type="coiled-coil region" evidence="1">
    <location>
        <begin position="97"/>
        <end position="124"/>
    </location>
</feature>
<evidence type="ECO:0000256" key="1">
    <source>
        <dbReference type="SAM" id="Coils"/>
    </source>
</evidence>